<keyword evidence="2" id="KW-0539">Nucleus</keyword>
<evidence type="ECO:0000256" key="1">
    <source>
        <dbReference type="ARBA" id="ARBA00004123"/>
    </source>
</evidence>
<gene>
    <name evidence="3" type="ORF">NEOLEDRAFT_1113066</name>
</gene>
<dbReference type="GO" id="GO:0006261">
    <property type="term" value="P:DNA-templated DNA replication"/>
    <property type="evidence" value="ECO:0007669"/>
    <property type="project" value="TreeGrafter"/>
</dbReference>
<dbReference type="EMBL" id="KV425567">
    <property type="protein sequence ID" value="KZT26349.1"/>
    <property type="molecule type" value="Genomic_DNA"/>
</dbReference>
<keyword evidence="4" id="KW-1185">Reference proteome</keyword>
<evidence type="ECO:0000256" key="2">
    <source>
        <dbReference type="ARBA" id="ARBA00023242"/>
    </source>
</evidence>
<dbReference type="FunCoup" id="A0A165T9K6">
    <property type="interactions" value="12"/>
</dbReference>
<dbReference type="STRING" id="1314782.A0A165T9K6"/>
<reference evidence="3 4" key="1">
    <citation type="journal article" date="2016" name="Mol. Biol. Evol.">
        <title>Comparative Genomics of Early-Diverging Mushroom-Forming Fungi Provides Insights into the Origins of Lignocellulose Decay Capabilities.</title>
        <authorList>
            <person name="Nagy L.G."/>
            <person name="Riley R."/>
            <person name="Tritt A."/>
            <person name="Adam C."/>
            <person name="Daum C."/>
            <person name="Floudas D."/>
            <person name="Sun H."/>
            <person name="Yadav J.S."/>
            <person name="Pangilinan J."/>
            <person name="Larsson K.H."/>
            <person name="Matsuura K."/>
            <person name="Barry K."/>
            <person name="Labutti K."/>
            <person name="Kuo R."/>
            <person name="Ohm R.A."/>
            <person name="Bhattacharya S.S."/>
            <person name="Shirouzu T."/>
            <person name="Yoshinaga Y."/>
            <person name="Martin F.M."/>
            <person name="Grigoriev I.V."/>
            <person name="Hibbett D.S."/>
        </authorList>
    </citation>
    <scope>NUCLEOTIDE SEQUENCE [LARGE SCALE GENOMIC DNA]</scope>
    <source>
        <strain evidence="3 4">HHB14362 ss-1</strain>
    </source>
</reference>
<accession>A0A165T9K6</accession>
<dbReference type="PANTHER" id="PTHR13489:SF0">
    <property type="entry name" value="MINI-CHROMOSOME MAINTENANCE COMPLEX-BINDING PROTEIN"/>
    <property type="match status" value="1"/>
</dbReference>
<dbReference type="GO" id="GO:0005634">
    <property type="term" value="C:nucleus"/>
    <property type="evidence" value="ECO:0007669"/>
    <property type="project" value="UniProtKB-SubCell"/>
</dbReference>
<evidence type="ECO:0008006" key="5">
    <source>
        <dbReference type="Google" id="ProtNLM"/>
    </source>
</evidence>
<name>A0A165T9K6_9AGAM</name>
<dbReference type="InParanoid" id="A0A165T9K6"/>
<organism evidence="3 4">
    <name type="scientific">Neolentinus lepideus HHB14362 ss-1</name>
    <dbReference type="NCBI Taxonomy" id="1314782"/>
    <lineage>
        <taxon>Eukaryota</taxon>
        <taxon>Fungi</taxon>
        <taxon>Dikarya</taxon>
        <taxon>Basidiomycota</taxon>
        <taxon>Agaricomycotina</taxon>
        <taxon>Agaricomycetes</taxon>
        <taxon>Gloeophyllales</taxon>
        <taxon>Gloeophyllaceae</taxon>
        <taxon>Neolentinus</taxon>
    </lineage>
</organism>
<dbReference type="GO" id="GO:0003682">
    <property type="term" value="F:chromatin binding"/>
    <property type="evidence" value="ECO:0007669"/>
    <property type="project" value="TreeGrafter"/>
</dbReference>
<sequence>MGLEFWTMEASSASDALRDPSKVLLEVYNAHRDSENFPAIVHEHFFSLFRTTDAFRTIPVLSARTPPSARKDGALVRFRAMVQDTSQSPEMYISRLADGTPGGWNLESGADDDLLRQSDYANLRECTVIWATSIPGESDWVSDLLDGGSEESDVVHQPARPHKFPIPDLPHVGAQVKIYYTTGRDPKPTDLIDFVGILHEDVLHGEQEELVSVPTLHVLYSRPVDRSVVFENFPSLENVSDVRQKLIKWIADQALDGDTSAAEWVLLVCMAQVQIKQTHLLPPSLTLSKLPPPPSPSTIPSLCTVLSLLLPQVITLPATLDKLNNEHFVPESKEEDLHSGYLQVPAGTTVVISELGLQEGNLLEKGVANVVAAQNAMSSQTILYAFPFSQFSFNTDMNFVVMTEGSKSAFFKTDIILPVRSQSASDYYRAEGDILQSPPLLAIFRHYLYHVKNVSVRVGKQMSEVISIIFASCEPIA</sequence>
<dbReference type="OrthoDB" id="329666at2759"/>
<dbReference type="InterPro" id="IPR019140">
    <property type="entry name" value="MCM_complex-bd"/>
</dbReference>
<dbReference type="Proteomes" id="UP000076761">
    <property type="component" value="Unassembled WGS sequence"/>
</dbReference>
<protein>
    <recommendedName>
        <fullName evidence="5">Mini-chromosome maintenance complex-binding protein</fullName>
    </recommendedName>
</protein>
<comment type="subcellular location">
    <subcellularLocation>
        <location evidence="1">Nucleus</location>
    </subcellularLocation>
</comment>
<evidence type="ECO:0000313" key="4">
    <source>
        <dbReference type="Proteomes" id="UP000076761"/>
    </source>
</evidence>
<dbReference type="AlphaFoldDB" id="A0A165T9K6"/>
<dbReference type="PANTHER" id="PTHR13489">
    <property type="entry name" value="MINI-CHROMOSOME MAINTENANCE COMPLEX-BINDING PROTEIN"/>
    <property type="match status" value="1"/>
</dbReference>
<dbReference type="Pfam" id="PF09739">
    <property type="entry name" value="MCM_bind"/>
    <property type="match status" value="2"/>
</dbReference>
<evidence type="ECO:0000313" key="3">
    <source>
        <dbReference type="EMBL" id="KZT26349.1"/>
    </source>
</evidence>
<proteinExistence type="predicted"/>